<evidence type="ECO:0000313" key="2">
    <source>
        <dbReference type="EMBL" id="KZM89994.1"/>
    </source>
</evidence>
<evidence type="ECO:0000313" key="4">
    <source>
        <dbReference type="Proteomes" id="UP000077755"/>
    </source>
</evidence>
<dbReference type="OMA" id="SPVHPKY"/>
<evidence type="ECO:0000256" key="1">
    <source>
        <dbReference type="SAM" id="MobiDB-lite"/>
    </source>
</evidence>
<keyword evidence="4" id="KW-1185">Reference proteome</keyword>
<dbReference type="AlphaFoldDB" id="A0A164V958"/>
<dbReference type="Proteomes" id="UP000077755">
    <property type="component" value="Chromosome 6"/>
</dbReference>
<dbReference type="OrthoDB" id="737456at2759"/>
<gene>
    <name evidence="2" type="ORF">DCAR_022641</name>
    <name evidence="3" type="ORF">DCAR_0623522</name>
</gene>
<name>A0A164V958_DAUCS</name>
<dbReference type="EMBL" id="CP093348">
    <property type="protein sequence ID" value="WOH04114.1"/>
    <property type="molecule type" value="Genomic_DNA"/>
</dbReference>
<dbReference type="PANTHER" id="PTHR35488">
    <property type="entry name" value="OS05G0358900 PROTEIN-RELATED"/>
    <property type="match status" value="1"/>
</dbReference>
<accession>A0A164V958</accession>
<reference evidence="3" key="2">
    <citation type="submission" date="2022-03" db="EMBL/GenBank/DDBJ databases">
        <title>Draft title - Genomic analysis of global carrot germplasm unveils the trajectory of domestication and the origin of high carotenoid orange carrot.</title>
        <authorList>
            <person name="Iorizzo M."/>
            <person name="Ellison S."/>
            <person name="Senalik D."/>
            <person name="Macko-Podgorni A."/>
            <person name="Grzebelus D."/>
            <person name="Bostan H."/>
            <person name="Rolling W."/>
            <person name="Curaba J."/>
            <person name="Simon P."/>
        </authorList>
    </citation>
    <scope>NUCLEOTIDE SEQUENCE</scope>
    <source>
        <tissue evidence="3">Leaf</tissue>
    </source>
</reference>
<sequence>MRNTPLYPKYGTEDSHDFDPQLDFAVFLMEARNYEFKVNNIMVDQLSALGNAGQSDEGLKHKKSWRNSFLFSWLKAEKKGNKCSRMETEPSEKSCSVPTLRRGHSGPMFGKRGRTGSNTLWRQNSGPLTSLFKRTEEQMPYICLDKLNSNFHAAESYGPVYLVT</sequence>
<feature type="region of interest" description="Disordered" evidence="1">
    <location>
        <begin position="84"/>
        <end position="118"/>
    </location>
</feature>
<organism evidence="2">
    <name type="scientific">Daucus carota subsp. sativus</name>
    <name type="common">Carrot</name>
    <dbReference type="NCBI Taxonomy" id="79200"/>
    <lineage>
        <taxon>Eukaryota</taxon>
        <taxon>Viridiplantae</taxon>
        <taxon>Streptophyta</taxon>
        <taxon>Embryophyta</taxon>
        <taxon>Tracheophyta</taxon>
        <taxon>Spermatophyta</taxon>
        <taxon>Magnoliopsida</taxon>
        <taxon>eudicotyledons</taxon>
        <taxon>Gunneridae</taxon>
        <taxon>Pentapetalae</taxon>
        <taxon>asterids</taxon>
        <taxon>campanulids</taxon>
        <taxon>Apiales</taxon>
        <taxon>Apiaceae</taxon>
        <taxon>Apioideae</taxon>
        <taxon>Scandiceae</taxon>
        <taxon>Daucinae</taxon>
        <taxon>Daucus</taxon>
        <taxon>Daucus sect. Daucus</taxon>
    </lineage>
</organism>
<dbReference type="Gramene" id="KZM89994">
    <property type="protein sequence ID" value="KZM89994"/>
    <property type="gene ID" value="DCAR_022641"/>
</dbReference>
<reference evidence="2" key="1">
    <citation type="journal article" date="2016" name="Nat. Genet.">
        <title>A high-quality carrot genome assembly provides new insights into carotenoid accumulation and asterid genome evolution.</title>
        <authorList>
            <person name="Iorizzo M."/>
            <person name="Ellison S."/>
            <person name="Senalik D."/>
            <person name="Zeng P."/>
            <person name="Satapoomin P."/>
            <person name="Huang J."/>
            <person name="Bowman M."/>
            <person name="Iovene M."/>
            <person name="Sanseverino W."/>
            <person name="Cavagnaro P."/>
            <person name="Yildiz M."/>
            <person name="Macko-Podgorni A."/>
            <person name="Moranska E."/>
            <person name="Grzebelus E."/>
            <person name="Grzebelus D."/>
            <person name="Ashrafi H."/>
            <person name="Zheng Z."/>
            <person name="Cheng S."/>
            <person name="Spooner D."/>
            <person name="Van Deynze A."/>
            <person name="Simon P."/>
        </authorList>
    </citation>
    <scope>NUCLEOTIDE SEQUENCE [LARGE SCALE GENOMIC DNA]</scope>
    <source>
        <tissue evidence="2">Leaf</tissue>
    </source>
</reference>
<protein>
    <submittedName>
        <fullName evidence="2">Uncharacterized protein</fullName>
    </submittedName>
</protein>
<dbReference type="PANTHER" id="PTHR35488:SF4">
    <property type="entry name" value="DUF4005 DOMAIN-CONTAINING PROTEIN"/>
    <property type="match status" value="1"/>
</dbReference>
<evidence type="ECO:0000313" key="3">
    <source>
        <dbReference type="EMBL" id="WOH04114.1"/>
    </source>
</evidence>
<proteinExistence type="predicted"/>
<dbReference type="EMBL" id="LNRQ01000006">
    <property type="protein sequence ID" value="KZM89994.1"/>
    <property type="molecule type" value="Genomic_DNA"/>
</dbReference>